<feature type="compositionally biased region" description="Polar residues" evidence="4">
    <location>
        <begin position="1607"/>
        <end position="1636"/>
    </location>
</feature>
<feature type="compositionally biased region" description="Low complexity" evidence="4">
    <location>
        <begin position="158"/>
        <end position="171"/>
    </location>
</feature>
<keyword evidence="3" id="KW-0539">Nucleus</keyword>
<feature type="region of interest" description="Disordered" evidence="4">
    <location>
        <begin position="1607"/>
        <end position="1638"/>
    </location>
</feature>
<feature type="compositionally biased region" description="Polar residues" evidence="4">
    <location>
        <begin position="1529"/>
        <end position="1566"/>
    </location>
</feature>
<reference evidence="6" key="1">
    <citation type="submission" date="2015-01" db="EMBL/GenBank/DDBJ databases">
        <authorList>
            <person name="Aksoy S."/>
            <person name="Warren W."/>
            <person name="Wilson R.K."/>
        </authorList>
    </citation>
    <scope>NUCLEOTIDE SEQUENCE [LARGE SCALE GENOMIC DNA]</scope>
    <source>
        <strain evidence="6">IAEA</strain>
    </source>
</reference>
<dbReference type="SUPFAM" id="SSF50978">
    <property type="entry name" value="WD40 repeat-like"/>
    <property type="match status" value="1"/>
</dbReference>
<feature type="compositionally biased region" description="Basic and acidic residues" evidence="4">
    <location>
        <begin position="1567"/>
        <end position="1587"/>
    </location>
</feature>
<dbReference type="InterPro" id="IPR015943">
    <property type="entry name" value="WD40/YVTN_repeat-like_dom_sf"/>
</dbReference>
<feature type="compositionally biased region" description="Polar residues" evidence="4">
    <location>
        <begin position="512"/>
        <end position="527"/>
    </location>
</feature>
<keyword evidence="6" id="KW-1185">Reference proteome</keyword>
<feature type="region of interest" description="Disordered" evidence="4">
    <location>
        <begin position="1410"/>
        <end position="1437"/>
    </location>
</feature>
<feature type="region of interest" description="Disordered" evidence="4">
    <location>
        <begin position="404"/>
        <end position="527"/>
    </location>
</feature>
<dbReference type="GO" id="GO:0005634">
    <property type="term" value="C:nucleus"/>
    <property type="evidence" value="ECO:0007669"/>
    <property type="project" value="UniProtKB-SubCell"/>
</dbReference>
<dbReference type="Gene3D" id="2.130.10.10">
    <property type="entry name" value="YVTN repeat-like/Quinoprotein amine dehydrogenase"/>
    <property type="match status" value="1"/>
</dbReference>
<dbReference type="GO" id="GO:0000127">
    <property type="term" value="C:transcription factor TFIIIC complex"/>
    <property type="evidence" value="ECO:0007669"/>
    <property type="project" value="TreeGrafter"/>
</dbReference>
<evidence type="ECO:0000256" key="4">
    <source>
        <dbReference type="SAM" id="MobiDB-lite"/>
    </source>
</evidence>
<dbReference type="InterPro" id="IPR036322">
    <property type="entry name" value="WD40_repeat_dom_sf"/>
</dbReference>
<feature type="compositionally biased region" description="Basic residues" evidence="4">
    <location>
        <begin position="429"/>
        <end position="440"/>
    </location>
</feature>
<dbReference type="InterPro" id="IPR052416">
    <property type="entry name" value="GTF3C_component"/>
</dbReference>
<dbReference type="STRING" id="67801.A0A1B0AQX3"/>
<proteinExistence type="predicted"/>
<name>A0A1B0AQX3_9MUSC</name>
<dbReference type="GO" id="GO:0006383">
    <property type="term" value="P:transcription by RNA polymerase III"/>
    <property type="evidence" value="ECO:0007669"/>
    <property type="project" value="TreeGrafter"/>
</dbReference>
<feature type="region of interest" description="Disordered" evidence="4">
    <location>
        <begin position="1305"/>
        <end position="1349"/>
    </location>
</feature>
<feature type="compositionally biased region" description="Basic residues" evidence="4">
    <location>
        <begin position="1305"/>
        <end position="1315"/>
    </location>
</feature>
<dbReference type="PANTHER" id="PTHR15052">
    <property type="entry name" value="RNA POLYMERASE III TRANSCRIPTION INITIATION FACTOR COMPLEX SUBUNIT"/>
    <property type="match status" value="1"/>
</dbReference>
<feature type="region of interest" description="Disordered" evidence="4">
    <location>
        <begin position="1484"/>
        <end position="1508"/>
    </location>
</feature>
<evidence type="ECO:0000313" key="6">
    <source>
        <dbReference type="Proteomes" id="UP000092460"/>
    </source>
</evidence>
<dbReference type="EnsemblMetazoa" id="GPPI005316-RA">
    <property type="protein sequence ID" value="GPPI005316-PA"/>
    <property type="gene ID" value="GPPI005316"/>
</dbReference>
<feature type="compositionally biased region" description="Basic and acidic residues" evidence="4">
    <location>
        <begin position="1260"/>
        <end position="1269"/>
    </location>
</feature>
<organism evidence="5 6">
    <name type="scientific">Glossina palpalis gambiensis</name>
    <dbReference type="NCBI Taxonomy" id="67801"/>
    <lineage>
        <taxon>Eukaryota</taxon>
        <taxon>Metazoa</taxon>
        <taxon>Ecdysozoa</taxon>
        <taxon>Arthropoda</taxon>
        <taxon>Hexapoda</taxon>
        <taxon>Insecta</taxon>
        <taxon>Pterygota</taxon>
        <taxon>Neoptera</taxon>
        <taxon>Endopterygota</taxon>
        <taxon>Diptera</taxon>
        <taxon>Brachycera</taxon>
        <taxon>Muscomorpha</taxon>
        <taxon>Hippoboscoidea</taxon>
        <taxon>Glossinidae</taxon>
        <taxon>Glossina</taxon>
    </lineage>
</organism>
<accession>A0A1B0AQX3</accession>
<feature type="region of interest" description="Disordered" evidence="4">
    <location>
        <begin position="938"/>
        <end position="961"/>
    </location>
</feature>
<feature type="compositionally biased region" description="Basic and acidic residues" evidence="4">
    <location>
        <begin position="1137"/>
        <end position="1147"/>
    </location>
</feature>
<evidence type="ECO:0000256" key="2">
    <source>
        <dbReference type="ARBA" id="ARBA00023163"/>
    </source>
</evidence>
<feature type="compositionally biased region" description="Basic and acidic residues" evidence="4">
    <location>
        <begin position="724"/>
        <end position="772"/>
    </location>
</feature>
<feature type="region of interest" description="Disordered" evidence="4">
    <location>
        <begin position="1233"/>
        <end position="1274"/>
    </location>
</feature>
<feature type="region of interest" description="Disordered" evidence="4">
    <location>
        <begin position="152"/>
        <end position="171"/>
    </location>
</feature>
<evidence type="ECO:0000256" key="1">
    <source>
        <dbReference type="ARBA" id="ARBA00004123"/>
    </source>
</evidence>
<feature type="compositionally biased region" description="Polar residues" evidence="4">
    <location>
        <begin position="1044"/>
        <end position="1053"/>
    </location>
</feature>
<dbReference type="EMBL" id="JXJN01002102">
    <property type="status" value="NOT_ANNOTATED_CDS"/>
    <property type="molecule type" value="Genomic_DNA"/>
</dbReference>
<protein>
    <submittedName>
        <fullName evidence="5">Uncharacterized protein</fullName>
    </submittedName>
</protein>
<dbReference type="Proteomes" id="UP000092460">
    <property type="component" value="Unassembled WGS sequence"/>
</dbReference>
<feature type="compositionally biased region" description="Basic and acidic residues" evidence="4">
    <location>
        <begin position="457"/>
        <end position="467"/>
    </location>
</feature>
<feature type="region of interest" description="Disordered" evidence="4">
    <location>
        <begin position="1950"/>
        <end position="2012"/>
    </location>
</feature>
<feature type="compositionally biased region" description="Basic and acidic residues" evidence="4">
    <location>
        <begin position="1326"/>
        <end position="1336"/>
    </location>
</feature>
<dbReference type="VEuPathDB" id="VectorBase:GPPI005316"/>
<keyword evidence="2" id="KW-0804">Transcription</keyword>
<feature type="region of interest" description="Disordered" evidence="4">
    <location>
        <begin position="724"/>
        <end position="782"/>
    </location>
</feature>
<sequence>MNNVLDNDNSASKVIAESTCGPLNELPSTDVNCKDIIPKANTNSSPSISSKPGESKRLIRRFTKLDSKKLQQLGLDRKIAEALSHQKSMKEQESKATKESPTRELIGITVAAAITRSSVEKISPLTKSSDYLGSDVKSLNEFPVTDVTASITDEKSTSKSTTPPKITITGPESPLEYEEEQLQNLSAQQRLENVKQLLSKKIMKKHTKEASPVAAGGKPSFVHLKSTPVHDEIPKTADIKAPTQKTPKTASTKIRSSNKESLPVVSFLLKNNLSKPVVRPQSPSPSSEMCLKNHSHSKLVLIPKATIRSTHQHSNQRRTFSPINVSKEQTADNSENKCSEATAINSPTASCNSVPKSLIVLENKVLSQHEMIDLTSLGLSTSKVANEGFSQPHKPIPEVMIKQEQPDDFPPLPSNATNQLNVHPLPIKTNRKSVNTKKLKSSSEKSAPSSKQTQSKSLEKPLTKEPDIFSTSSKAGNETSPVAIEKSSLKNCSQKIASKPEKQSLIKAVSKPSLTSSPSKEANVSANSMESEIETLVPFMKSASVEIVNEPEMNDTFSAVDFIASLSNMSQSMTEKSSMELSQEELNLNASCSSNISSATHKISTSYKTGAESAKSSLSIGKIVTIPKENILKLNPSNLNAIVIASCNGPETIVTKSTEVTITTPNQKPQSMPIKVLNKSANVKKETPKAATINRVKKTVFKSDSNKLRKEMFECLNIKVKETREPSIHEPESGNEKSSKSIEFSKHSDDINVNQEPDKSLPKEKVETELQKRSKPSMPSISETNMNVIPEIIQGNQSQAKKLDALSKIAEQNDKRSPKMTYVQNAAVNIDAPKSLGRFKKSKANLIPTAKPCSDVPKSEEDVNHETKDLTCTADGNIHQPVTEIIRKIEDFANQAEGNRPVEVISVVSPSSEKRLIKELNINQSEQVSRNIAATALETDDEEKTHKSCELNASGEPLEDAGRENAEVLKLQTGLNVNESIVGRMPEEVSNGKEKTVSEISKVGLSLKAKKSNVTFAKEPSVSEATPNVSEGADPDTISDPPQAISNSKLNAKQSKEAKDKFANGNSALSDIKLTKTAQKNQEKKSSPSVALPLTKSPLKRKRPDIETSANEPIAIASVTHRGKKSNQLKLSECVQSEEKGEEKKKDDEEESLLEPLRIEEFNEYSCKEKNFLNSNKHPDDDSNCVARRSKLGKARSAEAEEELKNFKKMETIGPLSIKVRKGTKHRKELEIEEKKPEIDGNIVKSGEKPSNRRSSQRKAILEFKEDKSSANNTECAVKESINYEDLEFLPVNAEIQDFEPLRAKRKIAKKHRHVSKENSTQAKNKKTDNSSREAVIESPQSKRRRKTLETEAVVHKVLIDSDNGYEGGEISFDGSPEFLGFDDSFEVGLELKEDDNKFKNMERKQTTLRDWLTTGKNTSSPAPTEEKPCSSRSIPLKKRWDLNMTSRDQTDVHDDEISSADEEEVKIKKRKVENLLVTDRKKFALGKNQIEKPEENESLTKPLSANDSEAKACLIVQNVKDIPLPKLKSTNSRAQNSTNVKPPQKSISQISVKDSLQKTFTSNVNAEREAKSLEKKSDEKPDNSRLKCEAKIASKVEENDLQFSKISSPTKIKNHSSDSPASVSIKSEPNTSTGATIPVKRSRGRKLAAVPNLENNFNPRLLLATNRSEVDSDEVLTCDAETIGSGPIQCGLCLKRTSSQKWLPHLSEHYGFGFKLGEKELNACNRSIVLSQIISYFKETNIKGLCCRMCQKMYRSGLGLLMHIEGCGITQERVICEFCKRDYSKLSLNPHLRTCAQRLRLENPNVEENEKKPNLTVEETFSNTGRLKRVSTIKAESKLKIIGEHLGRSGNEENNSEFDAKTHVRYHPPMDENYRQKCSDDLNTFGKAFCPKKICRFTSDNIDELEKHINTCKHITKSGYYCCFCKMRRFETESLAIKHVEQCHKPKVEESDNSDCNIRTDEEDSSDDDNNSISEDVDENEDNLEENSTKKSAKKNSKMKPVKTGSERNKVFPPRSHEVGEIVINKWKNFLEINYSLTPLFSKFSSKFKLGNFSELSNSFPRQKTSMKFSFLKDMKLLSTIGQPKKDMEWSELKRFENVENESDIFFFLGAPVKIVAWVPLPHDVSEQYLAVVYRKDMFKYTRFSEPKRHNTLLLLFKVLQIESEKVSHLQLHYGVNITDGPIHNISFIPSGGYNADDNRLALVAVGGVESTIKVYALPLKIATNVDEAEPIVIEIESSFILKCGLNDEDHIMYKTQCLQICWSEVKGHNHIFAAYSNGCIGIWDISDDMQGNLNCFLIDNVHHYVPLNYWYVGEKGIKNISIHYDTNGPRWLAVSGMLRRFAVFDIQNIMQPTIVRDELNKNIVRAMDWCPVWETIVLAICDSMPNNGRCALIVNPLSVMFAHNKLDIMSSAVTQVHYTPLTNLCVCSTDNGDLLFLNPRELHYEQPLGKQFGYPRRFLTTMDVKTLNGDPLIKIDKSSTSELPNDWNMYEKNYKYKYGVVFGSIFPLKAAHKNAYLDENRRPPLHITPLMRINTLRCNLNPNGKHLTAVGYENGFVRIVNFQKDTESL</sequence>
<feature type="compositionally biased region" description="Acidic residues" evidence="4">
    <location>
        <begin position="1962"/>
        <end position="1986"/>
    </location>
</feature>
<comment type="subcellular location">
    <subcellularLocation>
        <location evidence="1">Nucleus</location>
    </subcellularLocation>
</comment>
<evidence type="ECO:0000313" key="5">
    <source>
        <dbReference type="EnsemblMetazoa" id="GPPI005316-PA"/>
    </source>
</evidence>
<reference evidence="5" key="2">
    <citation type="submission" date="2020-05" db="UniProtKB">
        <authorList>
            <consortium name="EnsemblMetazoa"/>
        </authorList>
    </citation>
    <scope>IDENTIFICATION</scope>
    <source>
        <strain evidence="5">IAEA</strain>
    </source>
</reference>
<feature type="compositionally biased region" description="Polar residues" evidence="4">
    <location>
        <begin position="469"/>
        <end position="480"/>
    </location>
</feature>
<feature type="region of interest" description="Disordered" evidence="4">
    <location>
        <begin position="1018"/>
        <end position="1154"/>
    </location>
</feature>
<feature type="region of interest" description="Disordered" evidence="4">
    <location>
        <begin position="1525"/>
        <end position="1587"/>
    </location>
</feature>
<evidence type="ECO:0000256" key="3">
    <source>
        <dbReference type="ARBA" id="ARBA00023242"/>
    </source>
</evidence>
<feature type="compositionally biased region" description="Basic residues" evidence="4">
    <location>
        <begin position="1992"/>
        <end position="2002"/>
    </location>
</feature>
<dbReference type="PANTHER" id="PTHR15052:SF2">
    <property type="entry name" value="GENERAL TRANSCRIPTION FACTOR 3C POLYPEPTIDE 2"/>
    <property type="match status" value="1"/>
</dbReference>